<evidence type="ECO:0000256" key="9">
    <source>
        <dbReference type="RuleBase" id="RU368031"/>
    </source>
</evidence>
<dbReference type="GO" id="GO:0005576">
    <property type="term" value="C:extracellular region"/>
    <property type="evidence" value="ECO:0007669"/>
    <property type="project" value="UniProtKB-SubCell"/>
</dbReference>
<dbReference type="GO" id="GO:0030154">
    <property type="term" value="P:cell differentiation"/>
    <property type="evidence" value="ECO:0007669"/>
    <property type="project" value="UniProtKB-UniRule"/>
</dbReference>
<dbReference type="GO" id="GO:0008083">
    <property type="term" value="F:growth factor activity"/>
    <property type="evidence" value="ECO:0007669"/>
    <property type="project" value="UniProtKB-UniRule"/>
</dbReference>
<keyword evidence="4 9" id="KW-0964">Secreted</keyword>
<evidence type="ECO:0000313" key="11">
    <source>
        <dbReference type="Proteomes" id="UP000501690"/>
    </source>
</evidence>
<proteinExistence type="inferred from homology"/>
<evidence type="ECO:0000256" key="7">
    <source>
        <dbReference type="ARBA" id="ARBA00022782"/>
    </source>
</evidence>
<dbReference type="PANTHER" id="PTHR33285">
    <property type="entry name" value="PHYTOSULFOKINES 3"/>
    <property type="match status" value="1"/>
</dbReference>
<comment type="similarity">
    <text evidence="2 9">Belongs to the phytosulfokine family.</text>
</comment>
<organism evidence="10 11">
    <name type="scientific">Vigna unguiculata</name>
    <name type="common">Cowpea</name>
    <dbReference type="NCBI Taxonomy" id="3917"/>
    <lineage>
        <taxon>Eukaryota</taxon>
        <taxon>Viridiplantae</taxon>
        <taxon>Streptophyta</taxon>
        <taxon>Embryophyta</taxon>
        <taxon>Tracheophyta</taxon>
        <taxon>Spermatophyta</taxon>
        <taxon>Magnoliopsida</taxon>
        <taxon>eudicotyledons</taxon>
        <taxon>Gunneridae</taxon>
        <taxon>Pentapetalae</taxon>
        <taxon>rosids</taxon>
        <taxon>fabids</taxon>
        <taxon>Fabales</taxon>
        <taxon>Fabaceae</taxon>
        <taxon>Papilionoideae</taxon>
        <taxon>50 kb inversion clade</taxon>
        <taxon>NPAAA clade</taxon>
        <taxon>indigoferoid/millettioid clade</taxon>
        <taxon>Phaseoleae</taxon>
        <taxon>Vigna</taxon>
    </lineage>
</organism>
<dbReference type="InterPro" id="IPR009438">
    <property type="entry name" value="Phytosulfokine"/>
</dbReference>
<evidence type="ECO:0000256" key="1">
    <source>
        <dbReference type="ARBA" id="ARBA00004613"/>
    </source>
</evidence>
<keyword evidence="3 9" id="KW-0217">Developmental protein</keyword>
<dbReference type="Gramene" id="Vigun02g153300.1.v1.2">
    <property type="protein sequence ID" value="Vigun02g153300.1.v1.2"/>
    <property type="gene ID" value="Vigun02g153300.v1.2"/>
</dbReference>
<evidence type="ECO:0000256" key="2">
    <source>
        <dbReference type="ARBA" id="ARBA00010781"/>
    </source>
</evidence>
<gene>
    <name evidence="10" type="ORF">DEO72_LG4g2393</name>
</gene>
<accession>A0A4D6LSU3</accession>
<dbReference type="PANTHER" id="PTHR33285:SF55">
    <property type="entry name" value="PHYTOSULFOKINES 3"/>
    <property type="match status" value="1"/>
</dbReference>
<keyword evidence="8 9" id="KW-0339">Growth factor</keyword>
<evidence type="ECO:0000313" key="10">
    <source>
        <dbReference type="EMBL" id="QCD91428.1"/>
    </source>
</evidence>
<dbReference type="AlphaFoldDB" id="A0A4D6LSU3"/>
<comment type="function">
    <text evidence="9">Promotes plant cell differentiation, organogenesis and somatic embryogenesis as well as cell proliferation.</text>
</comment>
<protein>
    <recommendedName>
        <fullName evidence="9">Phytosulfokine</fullName>
    </recommendedName>
    <component>
        <recommendedName>
            <fullName evidence="9">Phytosulfokine-alpha</fullName>
            <shortName evidence="9">PSK-alpha</shortName>
            <shortName evidence="9">Phytosulfokine-a</shortName>
        </recommendedName>
    </component>
    <component>
        <recommendedName>
            <fullName evidence="9">Phytosulfokine-beta</fullName>
            <shortName evidence="9">PSK-beta</shortName>
            <shortName evidence="9">Phytosulfokine-b</shortName>
        </recommendedName>
    </component>
</protein>
<keyword evidence="6 9" id="KW-0732">Signal</keyword>
<evidence type="ECO:0000256" key="8">
    <source>
        <dbReference type="ARBA" id="ARBA00023030"/>
    </source>
</evidence>
<evidence type="ECO:0000256" key="4">
    <source>
        <dbReference type="ARBA" id="ARBA00022525"/>
    </source>
</evidence>
<dbReference type="Pfam" id="PF06404">
    <property type="entry name" value="PSK"/>
    <property type="match status" value="1"/>
</dbReference>
<sequence>MRKITALLFITLLLGFIVTHAAARPKSFFRRGGSLNPDFLGEDSCYGIDEDECLKRRALAANLDYIYTQDDNN</sequence>
<evidence type="ECO:0000256" key="3">
    <source>
        <dbReference type="ARBA" id="ARBA00022473"/>
    </source>
</evidence>
<comment type="PTM">
    <text evidence="9">Sulfation is important for activity and for the binding to a putative membrane receptor.</text>
</comment>
<dbReference type="GO" id="GO:0008283">
    <property type="term" value="P:cell population proliferation"/>
    <property type="evidence" value="ECO:0007669"/>
    <property type="project" value="UniProtKB-UniRule"/>
</dbReference>
<dbReference type="Proteomes" id="UP000501690">
    <property type="component" value="Linkage Group LG4"/>
</dbReference>
<feature type="chain" id="PRO_5031604497" description="Phytosulfokine" evidence="9">
    <location>
        <begin position="24"/>
        <end position="73"/>
    </location>
</feature>
<comment type="PTM">
    <text evidence="9">PSK-alpha is produced by endopeptidase digestion. PSK-beta is produced from PSK-alpha by exopeptidase digestion.</text>
</comment>
<dbReference type="OrthoDB" id="1858282at2759"/>
<evidence type="ECO:0000256" key="5">
    <source>
        <dbReference type="ARBA" id="ARBA00022641"/>
    </source>
</evidence>
<feature type="signal peptide" evidence="9">
    <location>
        <begin position="1"/>
        <end position="23"/>
    </location>
</feature>
<keyword evidence="5 9" id="KW-0765">Sulfation</keyword>
<keyword evidence="11" id="KW-1185">Reference proteome</keyword>
<comment type="subcellular location">
    <subcellularLocation>
        <location evidence="1 9">Secreted</location>
    </subcellularLocation>
</comment>
<evidence type="ECO:0000256" key="6">
    <source>
        <dbReference type="ARBA" id="ARBA00022729"/>
    </source>
</evidence>
<keyword evidence="7 9" id="KW-0221">Differentiation</keyword>
<name>A0A4D6LSU3_VIGUN</name>
<dbReference type="EMBL" id="CP039348">
    <property type="protein sequence ID" value="QCD91428.1"/>
    <property type="molecule type" value="Genomic_DNA"/>
</dbReference>
<reference evidence="10 11" key="1">
    <citation type="submission" date="2019-04" db="EMBL/GenBank/DDBJ databases">
        <title>An improved genome assembly and genetic linkage map for asparagus bean, Vigna unguiculata ssp. sesquipedialis.</title>
        <authorList>
            <person name="Xia Q."/>
            <person name="Zhang R."/>
            <person name="Dong Y."/>
        </authorList>
    </citation>
    <scope>NUCLEOTIDE SEQUENCE [LARGE SCALE GENOMIC DNA]</scope>
    <source>
        <tissue evidence="10">Leaf</tissue>
    </source>
</reference>